<dbReference type="PRINTS" id="PR00035">
    <property type="entry name" value="HTHGNTR"/>
</dbReference>
<keyword evidence="3" id="KW-0804">Transcription</keyword>
<keyword evidence="2" id="KW-0238">DNA-binding</keyword>
<evidence type="ECO:0000259" key="4">
    <source>
        <dbReference type="PROSITE" id="PS50949"/>
    </source>
</evidence>
<sequence length="252" mass="27532">MEDAKQAVQATKSLAHQIATSLQQEIVQGTLSVEARLPSEAEIAQRFGVSQPTVREALKILAAKKLVRSKRGPNGGVFVNAPSLTAASQMLQEMTTWFVGLGVFGLSEIVEARLLLGRTCVQLAAERATTEDLETIEATLEAFERDDISDEEFCRLDVAFHHAIAQATGNNELRFIMLVVNDSLIPATNMISFRFRERGRVVSLHADILEALRARDGSAATAAFEELIAYQSSVYEKALSARQGDAAQRQEA</sequence>
<dbReference type="InterPro" id="IPR008920">
    <property type="entry name" value="TF_FadR/GntR_C"/>
</dbReference>
<protein>
    <submittedName>
        <fullName evidence="5">L-lactate utilization operon repressor</fullName>
    </submittedName>
</protein>
<dbReference type="PROSITE" id="PS50949">
    <property type="entry name" value="HTH_GNTR"/>
    <property type="match status" value="1"/>
</dbReference>
<name>A0A381INR6_AMIAI</name>
<accession>A0A381INR6</accession>
<dbReference type="Pfam" id="PF00392">
    <property type="entry name" value="GntR"/>
    <property type="match status" value="1"/>
</dbReference>
<keyword evidence="1" id="KW-0805">Transcription regulation</keyword>
<dbReference type="PANTHER" id="PTHR43537">
    <property type="entry name" value="TRANSCRIPTIONAL REGULATOR, GNTR FAMILY"/>
    <property type="match status" value="1"/>
</dbReference>
<dbReference type="Gene3D" id="1.10.10.10">
    <property type="entry name" value="Winged helix-like DNA-binding domain superfamily/Winged helix DNA-binding domain"/>
    <property type="match status" value="1"/>
</dbReference>
<evidence type="ECO:0000256" key="3">
    <source>
        <dbReference type="ARBA" id="ARBA00023163"/>
    </source>
</evidence>
<dbReference type="EMBL" id="UFSM01000003">
    <property type="protein sequence ID" value="SUY29148.1"/>
    <property type="molecule type" value="Genomic_DNA"/>
</dbReference>
<dbReference type="SUPFAM" id="SSF48008">
    <property type="entry name" value="GntR ligand-binding domain-like"/>
    <property type="match status" value="1"/>
</dbReference>
<dbReference type="CDD" id="cd07377">
    <property type="entry name" value="WHTH_GntR"/>
    <property type="match status" value="1"/>
</dbReference>
<dbReference type="SUPFAM" id="SSF46785">
    <property type="entry name" value="Winged helix' DNA-binding domain"/>
    <property type="match status" value="1"/>
</dbReference>
<evidence type="ECO:0000256" key="2">
    <source>
        <dbReference type="ARBA" id="ARBA00023125"/>
    </source>
</evidence>
<dbReference type="GO" id="GO:0003700">
    <property type="term" value="F:DNA-binding transcription factor activity"/>
    <property type="evidence" value="ECO:0007669"/>
    <property type="project" value="InterPro"/>
</dbReference>
<dbReference type="RefSeq" id="WP_115734399.1">
    <property type="nucleotide sequence ID" value="NZ_BAAAVY010000031.1"/>
</dbReference>
<dbReference type="OrthoDB" id="9805385at2"/>
<evidence type="ECO:0000313" key="6">
    <source>
        <dbReference type="Proteomes" id="UP000254701"/>
    </source>
</evidence>
<dbReference type="Pfam" id="PF07729">
    <property type="entry name" value="FCD"/>
    <property type="match status" value="1"/>
</dbReference>
<dbReference type="InterPro" id="IPR011711">
    <property type="entry name" value="GntR_C"/>
</dbReference>
<proteinExistence type="predicted"/>
<dbReference type="Gene3D" id="1.20.120.530">
    <property type="entry name" value="GntR ligand-binding domain-like"/>
    <property type="match status" value="1"/>
</dbReference>
<dbReference type="PANTHER" id="PTHR43537:SF44">
    <property type="entry name" value="GNTR FAMILY REGULATORY PROTEIN"/>
    <property type="match status" value="1"/>
</dbReference>
<organism evidence="5 6">
    <name type="scientific">Aminobacter aminovorans</name>
    <name type="common">Chelatobacter heintzii</name>
    <dbReference type="NCBI Taxonomy" id="83263"/>
    <lineage>
        <taxon>Bacteria</taxon>
        <taxon>Pseudomonadati</taxon>
        <taxon>Pseudomonadota</taxon>
        <taxon>Alphaproteobacteria</taxon>
        <taxon>Hyphomicrobiales</taxon>
        <taxon>Phyllobacteriaceae</taxon>
        <taxon>Aminobacter</taxon>
    </lineage>
</organism>
<evidence type="ECO:0000256" key="1">
    <source>
        <dbReference type="ARBA" id="ARBA00023015"/>
    </source>
</evidence>
<reference evidence="5 6" key="1">
    <citation type="submission" date="2018-06" db="EMBL/GenBank/DDBJ databases">
        <authorList>
            <consortium name="Pathogen Informatics"/>
            <person name="Doyle S."/>
        </authorList>
    </citation>
    <scope>NUCLEOTIDE SEQUENCE [LARGE SCALE GENOMIC DNA]</scope>
    <source>
        <strain evidence="5 6">NCTC10684</strain>
    </source>
</reference>
<dbReference type="SMART" id="SM00895">
    <property type="entry name" value="FCD"/>
    <property type="match status" value="1"/>
</dbReference>
<feature type="domain" description="HTH gntR-type" evidence="4">
    <location>
        <begin position="12"/>
        <end position="82"/>
    </location>
</feature>
<dbReference type="SMART" id="SM00345">
    <property type="entry name" value="HTH_GNTR"/>
    <property type="match status" value="1"/>
</dbReference>
<dbReference type="InterPro" id="IPR036390">
    <property type="entry name" value="WH_DNA-bd_sf"/>
</dbReference>
<dbReference type="Proteomes" id="UP000254701">
    <property type="component" value="Unassembled WGS sequence"/>
</dbReference>
<dbReference type="AlphaFoldDB" id="A0A381INR6"/>
<dbReference type="InterPro" id="IPR036388">
    <property type="entry name" value="WH-like_DNA-bd_sf"/>
</dbReference>
<dbReference type="GO" id="GO:0003677">
    <property type="term" value="F:DNA binding"/>
    <property type="evidence" value="ECO:0007669"/>
    <property type="project" value="UniProtKB-KW"/>
</dbReference>
<gene>
    <name evidence="5" type="primary">lutR_5</name>
    <name evidence="5" type="ORF">NCTC10684_05380</name>
</gene>
<dbReference type="InterPro" id="IPR000524">
    <property type="entry name" value="Tscrpt_reg_HTH_GntR"/>
</dbReference>
<evidence type="ECO:0000313" key="5">
    <source>
        <dbReference type="EMBL" id="SUY29148.1"/>
    </source>
</evidence>